<name>A0A445HWE7_GLYSO</name>
<evidence type="ECO:0000313" key="2">
    <source>
        <dbReference type="Proteomes" id="UP000289340"/>
    </source>
</evidence>
<sequence>MGIIKSSFSFMMGTALGLYIAQNYKVPDVKALASTALSMANQIEHTFRKPANNKDDDDHHH</sequence>
<dbReference type="PANTHER" id="PTHR33528">
    <property type="entry name" value="OS07G0239500 PROTEIN"/>
    <property type="match status" value="1"/>
</dbReference>
<protein>
    <submittedName>
        <fullName evidence="1">Uncharacterized protein</fullName>
    </submittedName>
</protein>
<gene>
    <name evidence="1" type="ORF">D0Y65_028840</name>
</gene>
<comment type="caution">
    <text evidence="1">The sequence shown here is derived from an EMBL/GenBank/DDBJ whole genome shotgun (WGS) entry which is preliminary data.</text>
</comment>
<dbReference type="InterPro" id="IPR027854">
    <property type="entry name" value="STMP1"/>
</dbReference>
<dbReference type="EMBL" id="QZWG01000011">
    <property type="protein sequence ID" value="RZB78087.1"/>
    <property type="molecule type" value="Genomic_DNA"/>
</dbReference>
<reference evidence="1 2" key="1">
    <citation type="submission" date="2018-09" db="EMBL/GenBank/DDBJ databases">
        <title>A high-quality reference genome of wild soybean provides a powerful tool to mine soybean genomes.</title>
        <authorList>
            <person name="Xie M."/>
            <person name="Chung C.Y.L."/>
            <person name="Li M.-W."/>
            <person name="Wong F.-L."/>
            <person name="Chan T.-F."/>
            <person name="Lam H.-M."/>
        </authorList>
    </citation>
    <scope>NUCLEOTIDE SEQUENCE [LARGE SCALE GENOMIC DNA]</scope>
    <source>
        <strain evidence="2">cv. W05</strain>
        <tissue evidence="1">Hypocotyl of etiolated seedlings</tissue>
    </source>
</reference>
<dbReference type="PANTHER" id="PTHR33528:SF14">
    <property type="entry name" value="SOLUTE CARRIER FAMILY 35 MEMBER A4"/>
    <property type="match status" value="1"/>
</dbReference>
<proteinExistence type="predicted"/>
<organism evidence="1 2">
    <name type="scientific">Glycine soja</name>
    <name type="common">Wild soybean</name>
    <dbReference type="NCBI Taxonomy" id="3848"/>
    <lineage>
        <taxon>Eukaryota</taxon>
        <taxon>Viridiplantae</taxon>
        <taxon>Streptophyta</taxon>
        <taxon>Embryophyta</taxon>
        <taxon>Tracheophyta</taxon>
        <taxon>Spermatophyta</taxon>
        <taxon>Magnoliopsida</taxon>
        <taxon>eudicotyledons</taxon>
        <taxon>Gunneridae</taxon>
        <taxon>Pentapetalae</taxon>
        <taxon>rosids</taxon>
        <taxon>fabids</taxon>
        <taxon>Fabales</taxon>
        <taxon>Fabaceae</taxon>
        <taxon>Papilionoideae</taxon>
        <taxon>50 kb inversion clade</taxon>
        <taxon>NPAAA clade</taxon>
        <taxon>indigoferoid/millettioid clade</taxon>
        <taxon>Phaseoleae</taxon>
        <taxon>Glycine</taxon>
        <taxon>Glycine subgen. Soja</taxon>
    </lineage>
</organism>
<dbReference type="SMR" id="A0A445HWE7"/>
<evidence type="ECO:0000313" key="1">
    <source>
        <dbReference type="EMBL" id="RZB78087.1"/>
    </source>
</evidence>
<dbReference type="Proteomes" id="UP000289340">
    <property type="component" value="Chromosome 11"/>
</dbReference>
<keyword evidence="2" id="KW-1185">Reference proteome</keyword>
<dbReference type="Pfam" id="PF15054">
    <property type="entry name" value="DUF4535"/>
    <property type="match status" value="1"/>
</dbReference>
<dbReference type="AlphaFoldDB" id="A0A445HWE7"/>
<accession>A0A445HWE7</accession>